<dbReference type="GO" id="GO:0030255">
    <property type="term" value="P:protein secretion by the type IV secretion system"/>
    <property type="evidence" value="ECO:0007669"/>
    <property type="project" value="InterPro"/>
</dbReference>
<evidence type="ECO:0000313" key="8">
    <source>
        <dbReference type="EMBL" id="RVU06433.1"/>
    </source>
</evidence>
<dbReference type="EMBL" id="SACO01000003">
    <property type="protein sequence ID" value="RVU06433.1"/>
    <property type="molecule type" value="Genomic_DNA"/>
</dbReference>
<evidence type="ECO:0000256" key="3">
    <source>
        <dbReference type="ARBA" id="ARBA00022692"/>
    </source>
</evidence>
<keyword evidence="4 7" id="KW-1133">Transmembrane helix</keyword>
<protein>
    <recommendedName>
        <fullName evidence="10">Type IV secretion system protein</fullName>
    </recommendedName>
</protein>
<sequence length="379" mass="39542">MCWPEGMAPCCARWRDGGLRAFVAGGWRFVDPVLASVDCHVAGMAQAGWSALGAQGWLTGLMVLAVAGVGYRLALGHRLGLDGALGLVLRLGLVLALTTQWAAWEAVVYRMALEAPQDWALALMGEQAGGLVQRLDNLSSALSAWSAEGQAALPQDLREALRSTQEVMLAGALGALVAQRLVLGVLLGLGPVFAAGLLFAGTRGLVLGWLRAMLAGAVLPCVLVVELGVVEPLVAGLNTIDPAVAGAQVPMLQACVWGFGLALLLVAGGVGLAAMALRWPDSAHAPVPQIEAPAPQAPALSEHRIDRLVQAFTRSERAAVHGSRLAVLRRTDAAPHVLPLGQQARLMAPEPVLSASPPAASQTRQSRRSALAQHRDRKA</sequence>
<evidence type="ECO:0000256" key="5">
    <source>
        <dbReference type="ARBA" id="ARBA00023136"/>
    </source>
</evidence>
<accession>A0A3S2VUX3</accession>
<dbReference type="Pfam" id="PF04610">
    <property type="entry name" value="TrbL"/>
    <property type="match status" value="1"/>
</dbReference>
<feature type="transmembrane region" description="Helical" evidence="7">
    <location>
        <begin position="181"/>
        <end position="200"/>
    </location>
</feature>
<evidence type="ECO:0000256" key="4">
    <source>
        <dbReference type="ARBA" id="ARBA00022989"/>
    </source>
</evidence>
<evidence type="ECO:0000256" key="1">
    <source>
        <dbReference type="ARBA" id="ARBA00004141"/>
    </source>
</evidence>
<evidence type="ECO:0000256" key="7">
    <source>
        <dbReference type="SAM" id="Phobius"/>
    </source>
</evidence>
<feature type="transmembrane region" description="Helical" evidence="7">
    <location>
        <begin position="212"/>
        <end position="230"/>
    </location>
</feature>
<evidence type="ECO:0000256" key="6">
    <source>
        <dbReference type="SAM" id="MobiDB-lite"/>
    </source>
</evidence>
<comment type="subcellular location">
    <subcellularLocation>
        <location evidence="1">Membrane</location>
        <topology evidence="1">Multi-pass membrane protein</topology>
    </subcellularLocation>
</comment>
<reference evidence="8 9" key="1">
    <citation type="submission" date="2019-01" db="EMBL/GenBank/DDBJ databases">
        <authorList>
            <person name="Chen W.-M."/>
        </authorList>
    </citation>
    <scope>NUCLEOTIDE SEQUENCE [LARGE SCALE GENOMIC DNA]</scope>
    <source>
        <strain evidence="8 9">FSY-9</strain>
    </source>
</reference>
<comment type="caution">
    <text evidence="8">The sequence shown here is derived from an EMBL/GenBank/DDBJ whole genome shotgun (WGS) entry which is preliminary data.</text>
</comment>
<evidence type="ECO:0008006" key="10">
    <source>
        <dbReference type="Google" id="ProtNLM"/>
    </source>
</evidence>
<dbReference type="InterPro" id="IPR007688">
    <property type="entry name" value="Conjugal_tfr_TrbL/VirB6"/>
</dbReference>
<name>A0A3S2VUX3_9SPHN</name>
<evidence type="ECO:0000256" key="2">
    <source>
        <dbReference type="ARBA" id="ARBA00007802"/>
    </source>
</evidence>
<feature type="transmembrane region" description="Helical" evidence="7">
    <location>
        <begin position="250"/>
        <end position="277"/>
    </location>
</feature>
<dbReference type="AlphaFoldDB" id="A0A3S2VUX3"/>
<dbReference type="OrthoDB" id="7400974at2"/>
<organism evidence="8 9">
    <name type="scientific">Novosphingobium umbonatum</name>
    <dbReference type="NCBI Taxonomy" id="1908524"/>
    <lineage>
        <taxon>Bacteria</taxon>
        <taxon>Pseudomonadati</taxon>
        <taxon>Pseudomonadota</taxon>
        <taxon>Alphaproteobacteria</taxon>
        <taxon>Sphingomonadales</taxon>
        <taxon>Sphingomonadaceae</taxon>
        <taxon>Novosphingobium</taxon>
    </lineage>
</organism>
<dbReference type="RefSeq" id="WP_127707321.1">
    <property type="nucleotide sequence ID" value="NZ_SACO01000003.1"/>
</dbReference>
<evidence type="ECO:0000313" key="9">
    <source>
        <dbReference type="Proteomes" id="UP000282837"/>
    </source>
</evidence>
<keyword evidence="9" id="KW-1185">Reference proteome</keyword>
<dbReference type="GO" id="GO:0016020">
    <property type="term" value="C:membrane"/>
    <property type="evidence" value="ECO:0007669"/>
    <property type="project" value="UniProtKB-SubCell"/>
</dbReference>
<keyword evidence="3 7" id="KW-0812">Transmembrane</keyword>
<dbReference type="Proteomes" id="UP000282837">
    <property type="component" value="Unassembled WGS sequence"/>
</dbReference>
<proteinExistence type="inferred from homology"/>
<feature type="transmembrane region" description="Helical" evidence="7">
    <location>
        <begin position="54"/>
        <end position="75"/>
    </location>
</feature>
<feature type="transmembrane region" description="Helical" evidence="7">
    <location>
        <begin position="87"/>
        <end position="104"/>
    </location>
</feature>
<comment type="similarity">
    <text evidence="2">Belongs to the TrbL/VirB6 family.</text>
</comment>
<gene>
    <name evidence="8" type="ORF">EOE18_06360</name>
</gene>
<keyword evidence="5 7" id="KW-0472">Membrane</keyword>
<feature type="region of interest" description="Disordered" evidence="6">
    <location>
        <begin position="350"/>
        <end position="379"/>
    </location>
</feature>